<dbReference type="AlphaFoldDB" id="A0AAW2TVP5"/>
<dbReference type="PANTHER" id="PTHR33116">
    <property type="entry name" value="REVERSE TRANSCRIPTASE ZINC-BINDING DOMAIN-CONTAINING PROTEIN-RELATED-RELATED"/>
    <property type="match status" value="1"/>
</dbReference>
<gene>
    <name evidence="1" type="ORF">Sradi_1766600</name>
</gene>
<proteinExistence type="predicted"/>
<reference evidence="1" key="1">
    <citation type="submission" date="2020-06" db="EMBL/GenBank/DDBJ databases">
        <authorList>
            <person name="Li T."/>
            <person name="Hu X."/>
            <person name="Zhang T."/>
            <person name="Song X."/>
            <person name="Zhang H."/>
            <person name="Dai N."/>
            <person name="Sheng W."/>
            <person name="Hou X."/>
            <person name="Wei L."/>
        </authorList>
    </citation>
    <scope>NUCLEOTIDE SEQUENCE</scope>
    <source>
        <strain evidence="1">G02</strain>
        <tissue evidence="1">Leaf</tissue>
    </source>
</reference>
<protein>
    <recommendedName>
        <fullName evidence="2">Reverse transcriptase</fullName>
    </recommendedName>
</protein>
<organism evidence="1">
    <name type="scientific">Sesamum radiatum</name>
    <name type="common">Black benniseed</name>
    <dbReference type="NCBI Taxonomy" id="300843"/>
    <lineage>
        <taxon>Eukaryota</taxon>
        <taxon>Viridiplantae</taxon>
        <taxon>Streptophyta</taxon>
        <taxon>Embryophyta</taxon>
        <taxon>Tracheophyta</taxon>
        <taxon>Spermatophyta</taxon>
        <taxon>Magnoliopsida</taxon>
        <taxon>eudicotyledons</taxon>
        <taxon>Gunneridae</taxon>
        <taxon>Pentapetalae</taxon>
        <taxon>asterids</taxon>
        <taxon>lamiids</taxon>
        <taxon>Lamiales</taxon>
        <taxon>Pedaliaceae</taxon>
        <taxon>Sesamum</taxon>
    </lineage>
</organism>
<evidence type="ECO:0000313" key="1">
    <source>
        <dbReference type="EMBL" id="KAL0408322.1"/>
    </source>
</evidence>
<reference evidence="1" key="2">
    <citation type="journal article" date="2024" name="Plant">
        <title>Genomic evolution and insights into agronomic trait innovations of Sesamum species.</title>
        <authorList>
            <person name="Miao H."/>
            <person name="Wang L."/>
            <person name="Qu L."/>
            <person name="Liu H."/>
            <person name="Sun Y."/>
            <person name="Le M."/>
            <person name="Wang Q."/>
            <person name="Wei S."/>
            <person name="Zheng Y."/>
            <person name="Lin W."/>
            <person name="Duan Y."/>
            <person name="Cao H."/>
            <person name="Xiong S."/>
            <person name="Wang X."/>
            <person name="Wei L."/>
            <person name="Li C."/>
            <person name="Ma Q."/>
            <person name="Ju M."/>
            <person name="Zhao R."/>
            <person name="Li G."/>
            <person name="Mu C."/>
            <person name="Tian Q."/>
            <person name="Mei H."/>
            <person name="Zhang T."/>
            <person name="Gao T."/>
            <person name="Zhang H."/>
        </authorList>
    </citation>
    <scope>NUCLEOTIDE SEQUENCE</scope>
    <source>
        <strain evidence="1">G02</strain>
    </source>
</reference>
<dbReference type="PANTHER" id="PTHR33116:SF86">
    <property type="entry name" value="REVERSE TRANSCRIPTASE DOMAIN-CONTAINING PROTEIN"/>
    <property type="match status" value="1"/>
</dbReference>
<dbReference type="EMBL" id="JACGWJ010000007">
    <property type="protein sequence ID" value="KAL0408322.1"/>
    <property type="molecule type" value="Genomic_DNA"/>
</dbReference>
<accession>A0AAW2TVP5</accession>
<sequence>MDFQIFAESTYYNRIRASRVLLTQWNRKSFGNICQRMKDINDKICTPQNGRRNATVKSEIESLKDVTNDLALKEEVFWKQRAKALWLKKGDGNTSFFHAKANERRLHKEIKHIKDNSRNEVVSLEEIQKVIVNYFSSIFTSIQPSEEAMEEVIASLGSRVTEDMNNELIRTFTTEEITQALRQMHSLKSPGSEGVEVVSKHDKYLGLPTVVGRSKREVFEGVKERVWKKLQTWSSKQLCQAGRVVLIKSVLQALPTYHGKLSVRSAYEVAKTLKWRQGVWRTAINVIHLEIKDLTKGFTIYMEGSLECTTKAGSITPTRNLSRRDMQQLFGGTEDCGACAVLVFLCALSLGTLWHALESH</sequence>
<comment type="caution">
    <text evidence="1">The sequence shown here is derived from an EMBL/GenBank/DDBJ whole genome shotgun (WGS) entry which is preliminary data.</text>
</comment>
<name>A0AAW2TVP5_SESRA</name>
<evidence type="ECO:0008006" key="2">
    <source>
        <dbReference type="Google" id="ProtNLM"/>
    </source>
</evidence>